<evidence type="ECO:0000313" key="2">
    <source>
        <dbReference type="Proteomes" id="UP000008388"/>
    </source>
</evidence>
<dbReference type="RefSeq" id="YP_009217451.1">
    <property type="nucleotide sequence ID" value="NC_028999.1"/>
</dbReference>
<keyword evidence="2" id="KW-1185">Reference proteome</keyword>
<reference evidence="1 2" key="1">
    <citation type="journal article" date="2011" name="Microbiology">
        <title>The Pseudomonas aeruginosa generalized transducing phage phiPA3 is a new member of the phiKZ-like group of 'jumbo' phages, and infects model laboratory strains and clinical isolates from cystic fibrosis patients.</title>
        <authorList>
            <person name="Monson R."/>
            <person name="Foulds I."/>
            <person name="Foweraker J."/>
            <person name="Welch M."/>
            <person name="Salmond G.P."/>
        </authorList>
    </citation>
    <scope>NUCLEOTIDE SEQUENCE [LARGE SCALE GENOMIC DNA]</scope>
</reference>
<gene>
    <name evidence="1" type="primary">372</name>
</gene>
<dbReference type="Proteomes" id="UP000008388">
    <property type="component" value="Segment"/>
</dbReference>
<proteinExistence type="predicted"/>
<sequence length="64" mass="7449">MNDNIIDFEAYRNKNNGKRKMKKIKNGVFKAIDETLDDRVIEKVRDVTICAAVVGIVWYCLTRD</sequence>
<organismHost>
    <name type="scientific">Pseudomonas aeruginosa</name>
    <dbReference type="NCBI Taxonomy" id="287"/>
</organismHost>
<evidence type="ECO:0000313" key="1">
    <source>
        <dbReference type="EMBL" id="AEH03795.1"/>
    </source>
</evidence>
<name>F8SJK4_BPPA3</name>
<dbReference type="KEGG" id="vg:26643900"/>
<accession>F8SJK4</accession>
<dbReference type="GeneID" id="26643900"/>
<organism evidence="1 2">
    <name type="scientific">Pseudomonas phage PhiPA3</name>
    <name type="common">Pseudomonas aeruginosa phage PhiPA3</name>
    <dbReference type="NCBI Taxonomy" id="998086"/>
    <lineage>
        <taxon>Viruses</taxon>
        <taxon>Duplodnaviria</taxon>
        <taxon>Heunggongvirae</taxon>
        <taxon>Uroviricota</taxon>
        <taxon>Caudoviricetes</taxon>
        <taxon>Chimalliviridae</taxon>
        <taxon>Miltoncavirus</taxon>
        <taxon>Miltoncavirus PhiPA3</taxon>
    </lineage>
</organism>
<dbReference type="EMBL" id="HQ630627">
    <property type="protein sequence ID" value="AEH03795.1"/>
    <property type="molecule type" value="Genomic_DNA"/>
</dbReference>
<protein>
    <submittedName>
        <fullName evidence="1">Uncharacterized protein 372</fullName>
    </submittedName>
</protein>